<keyword evidence="1" id="KW-0472">Membrane</keyword>
<reference evidence="3 4" key="1">
    <citation type="submission" date="2018-03" db="EMBL/GenBank/DDBJ databases">
        <authorList>
            <person name="Keele B.F."/>
        </authorList>
    </citation>
    <scope>NUCLEOTIDE SEQUENCE [LARGE SCALE GENOMIC DNA]</scope>
    <source>
        <strain evidence="3 4">CECT 8811</strain>
    </source>
</reference>
<sequence length="139" mass="15238">MNIWSKNRVMNEDGTATVETVLWLPALFMIFILIINTSFVFYKQSIMMRVVQDANRALSVGRIGPVDDMQAAAANTQTYVKDRISGFASNGTVKTTVNSSTGVITTTASVPISDLVFNGKFNILTGFSVSAQSQHFVEY</sequence>
<proteinExistence type="predicted"/>
<dbReference type="Pfam" id="PF07811">
    <property type="entry name" value="TadE"/>
    <property type="match status" value="1"/>
</dbReference>
<dbReference type="AlphaFoldDB" id="A0A2R8ATG0"/>
<evidence type="ECO:0000259" key="2">
    <source>
        <dbReference type="Pfam" id="PF07811"/>
    </source>
</evidence>
<dbReference type="OrthoDB" id="7873328at2"/>
<protein>
    <recommendedName>
        <fullName evidence="2">TadE-like domain-containing protein</fullName>
    </recommendedName>
</protein>
<name>A0A2R8ATG0_9RHOB</name>
<dbReference type="EMBL" id="OMOI01000002">
    <property type="protein sequence ID" value="SPF79177.1"/>
    <property type="molecule type" value="Genomic_DNA"/>
</dbReference>
<evidence type="ECO:0000256" key="1">
    <source>
        <dbReference type="SAM" id="Phobius"/>
    </source>
</evidence>
<keyword evidence="1" id="KW-0812">Transmembrane</keyword>
<keyword evidence="1" id="KW-1133">Transmembrane helix</keyword>
<evidence type="ECO:0000313" key="3">
    <source>
        <dbReference type="EMBL" id="SPF79177.1"/>
    </source>
</evidence>
<accession>A0A2R8ATG0</accession>
<dbReference type="Proteomes" id="UP000244911">
    <property type="component" value="Unassembled WGS sequence"/>
</dbReference>
<feature type="domain" description="TadE-like" evidence="2">
    <location>
        <begin position="14"/>
        <end position="54"/>
    </location>
</feature>
<feature type="transmembrane region" description="Helical" evidence="1">
    <location>
        <begin position="20"/>
        <end position="42"/>
    </location>
</feature>
<evidence type="ECO:0000313" key="4">
    <source>
        <dbReference type="Proteomes" id="UP000244911"/>
    </source>
</evidence>
<gene>
    <name evidence="3" type="ORF">ALP8811_03115</name>
</gene>
<keyword evidence="4" id="KW-1185">Reference proteome</keyword>
<dbReference type="InterPro" id="IPR012495">
    <property type="entry name" value="TadE-like_dom"/>
</dbReference>
<organism evidence="3 4">
    <name type="scientific">Aliiroseovarius pelagivivens</name>
    <dbReference type="NCBI Taxonomy" id="1639690"/>
    <lineage>
        <taxon>Bacteria</taxon>
        <taxon>Pseudomonadati</taxon>
        <taxon>Pseudomonadota</taxon>
        <taxon>Alphaproteobacteria</taxon>
        <taxon>Rhodobacterales</taxon>
        <taxon>Paracoccaceae</taxon>
        <taxon>Aliiroseovarius</taxon>
    </lineage>
</organism>